<dbReference type="SUPFAM" id="SSF56300">
    <property type="entry name" value="Metallo-dependent phosphatases"/>
    <property type="match status" value="1"/>
</dbReference>
<dbReference type="InterPro" id="IPR041792">
    <property type="entry name" value="MPP_PAP"/>
</dbReference>
<dbReference type="CDD" id="cd00839">
    <property type="entry name" value="MPP_PAPs"/>
    <property type="match status" value="1"/>
</dbReference>
<dbReference type="EMBL" id="JAOPGA020001411">
    <property type="protein sequence ID" value="KAL0488177.1"/>
    <property type="molecule type" value="Genomic_DNA"/>
</dbReference>
<dbReference type="Gene3D" id="3.60.21.10">
    <property type="match status" value="1"/>
</dbReference>
<dbReference type="Proteomes" id="UP001431209">
    <property type="component" value="Unassembled WGS sequence"/>
</dbReference>
<comment type="caution">
    <text evidence="4">The sequence shown here is derived from an EMBL/GenBank/DDBJ whole genome shotgun (WGS) entry which is preliminary data.</text>
</comment>
<dbReference type="AlphaFoldDB" id="A0AAW2ZE03"/>
<dbReference type="GO" id="GO:0016787">
    <property type="term" value="F:hydrolase activity"/>
    <property type="evidence" value="ECO:0007669"/>
    <property type="project" value="InterPro"/>
</dbReference>
<dbReference type="InterPro" id="IPR029052">
    <property type="entry name" value="Metallo-depent_PP-like"/>
</dbReference>
<feature type="domain" description="Purple acid phosphatase C-terminal" evidence="3">
    <location>
        <begin position="259"/>
        <end position="316"/>
    </location>
</feature>
<accession>A0AAW2ZE03</accession>
<evidence type="ECO:0000259" key="3">
    <source>
        <dbReference type="Pfam" id="PF14008"/>
    </source>
</evidence>
<dbReference type="PANTHER" id="PTHR45867">
    <property type="entry name" value="PURPLE ACID PHOSPHATASE"/>
    <property type="match status" value="1"/>
</dbReference>
<dbReference type="Pfam" id="PF14008">
    <property type="entry name" value="Metallophos_C"/>
    <property type="match status" value="1"/>
</dbReference>
<name>A0AAW2ZE03_9EUKA</name>
<evidence type="ECO:0000313" key="5">
    <source>
        <dbReference type="Proteomes" id="UP001431209"/>
    </source>
</evidence>
<evidence type="ECO:0000259" key="2">
    <source>
        <dbReference type="Pfam" id="PF00149"/>
    </source>
</evidence>
<reference evidence="4 5" key="1">
    <citation type="submission" date="2024-03" db="EMBL/GenBank/DDBJ databases">
        <title>The Acrasis kona genome and developmental transcriptomes reveal deep origins of eukaryotic multicellular pathways.</title>
        <authorList>
            <person name="Sheikh S."/>
            <person name="Fu C.-J."/>
            <person name="Brown M.W."/>
            <person name="Baldauf S.L."/>
        </authorList>
    </citation>
    <scope>NUCLEOTIDE SEQUENCE [LARGE SCALE GENOMIC DNA]</scope>
    <source>
        <strain evidence="4 5">ATCC MYA-3509</strain>
    </source>
</reference>
<keyword evidence="5" id="KW-1185">Reference proteome</keyword>
<protein>
    <submittedName>
        <fullName evidence="4">Purple acid phosphatase</fullName>
    </submittedName>
</protein>
<evidence type="ECO:0000313" key="4">
    <source>
        <dbReference type="EMBL" id="KAL0488177.1"/>
    </source>
</evidence>
<dbReference type="InterPro" id="IPR025733">
    <property type="entry name" value="PAPs_C"/>
</dbReference>
<evidence type="ECO:0000256" key="1">
    <source>
        <dbReference type="ARBA" id="ARBA00023180"/>
    </source>
</evidence>
<sequence>MQVYYRISDDGNQTTEEFSFPTALGNSYNGRKKNVPFKFLTYGDMNVNQDSEDTLRLIKKIIKSDPDVRFIIHQGDIPYAWNGDENIWDRWGDLAQPVTANMPYMVVVGNHESDAGFKAYKHRFTNSTGRNSNSKEGNIYYSFNYQNVHFIGLSTEHNFSRGSRQYNWLKSDLKNIDEDETPFTIIYTHRPMYCSNSNHHEDDIGPKFRDAIEPLFKDYKIDLVLYGHVHAYERTCSISFKSKCEKSVLGKYYYKEPKGTIHLVIGTAGYESNQEWEVKPSWSKYRETSHGLVMITVADNTLLYGKYIRNDETVGDVFMIDKESTPLKKSGLLKEKKSDPVQNPLK</sequence>
<feature type="domain" description="Calcineurin-like phosphoesterase" evidence="2">
    <location>
        <begin position="38"/>
        <end position="232"/>
    </location>
</feature>
<keyword evidence="1" id="KW-0325">Glycoprotein</keyword>
<dbReference type="InterPro" id="IPR004843">
    <property type="entry name" value="Calcineurin-like_PHP"/>
</dbReference>
<proteinExistence type="predicted"/>
<gene>
    <name evidence="4" type="ORF">AKO1_015385</name>
</gene>
<organism evidence="4 5">
    <name type="scientific">Acrasis kona</name>
    <dbReference type="NCBI Taxonomy" id="1008807"/>
    <lineage>
        <taxon>Eukaryota</taxon>
        <taxon>Discoba</taxon>
        <taxon>Heterolobosea</taxon>
        <taxon>Tetramitia</taxon>
        <taxon>Eutetramitia</taxon>
        <taxon>Acrasidae</taxon>
        <taxon>Acrasis</taxon>
    </lineage>
</organism>
<dbReference type="Pfam" id="PF00149">
    <property type="entry name" value="Metallophos"/>
    <property type="match status" value="1"/>
</dbReference>